<protein>
    <recommendedName>
        <fullName evidence="1">HD-CE domain-containing protein</fullName>
    </recommendedName>
</protein>
<sequence>MNLDNNNIEAWFLQRKESEFPDGHDYVAKYRTIRDYIRLNIHPEIKAIVKEYLPDSLLNDHGERHIAKVIDRATDLLKDNSVELSPYETFFLLLSIQIHDAGHIINGRKEHEKNARKIISKFDNTLISTPERKYISAIACAHSGKNNPIGNLHGEDIVYIFSTNVRIKLIASILRLADELADDFTRTSVFLREKELIMEESQIFHEFSACLDSCKALTKSKEIKMIFYLESKHISNPLKKNGVDIFLIDEIYERTLKTFTECLYCNRFLPESARINMVSVEINFCDKDGEDFFRKVSYRIEEQDYPIFPKDFNIFSFCEKDLIDDGNKMTGKYLSEKLTTSNMIKE</sequence>
<evidence type="ECO:0000313" key="3">
    <source>
        <dbReference type="Proteomes" id="UP000018842"/>
    </source>
</evidence>
<dbReference type="STRING" id="1121100.GCA_000428105_01912"/>
<gene>
    <name evidence="2" type="ORF">JCM6294_2215</name>
</gene>
<name>W4PJ73_9BACE</name>
<proteinExistence type="predicted"/>
<evidence type="ECO:0000259" key="1">
    <source>
        <dbReference type="Pfam" id="PF24391"/>
    </source>
</evidence>
<comment type="caution">
    <text evidence="2">The sequence shown here is derived from an EMBL/GenBank/DDBJ whole genome shotgun (WGS) entry which is preliminary data.</text>
</comment>
<reference evidence="3" key="1">
    <citation type="journal article" date="2014" name="Genome">
        <title>Draft Genome Sequences of Three Strains of Bacteroides pyogenes Isolated from a Cat and Swine.</title>
        <authorList>
            <person name="Sakamoto M."/>
            <person name="Oshima K."/>
            <person name="Suda W."/>
            <person name="Kitamura K."/>
            <person name="Iida T."/>
            <person name="Hattori M."/>
            <person name="Ohkuma M."/>
        </authorList>
    </citation>
    <scope>NUCLEOTIDE SEQUENCE [LARGE SCALE GENOMIC DNA]</scope>
    <source>
        <strain evidence="3">JCM 6294</strain>
    </source>
</reference>
<dbReference type="RefSeq" id="WP_034537247.1">
    <property type="nucleotide sequence ID" value="NZ_ATZH01000027.1"/>
</dbReference>
<accession>W4PJ73</accession>
<dbReference type="Gene3D" id="1.10.3210.10">
    <property type="entry name" value="Hypothetical protein af1432"/>
    <property type="match status" value="1"/>
</dbReference>
<dbReference type="SUPFAM" id="SSF109604">
    <property type="entry name" value="HD-domain/PDEase-like"/>
    <property type="match status" value="1"/>
</dbReference>
<feature type="domain" description="HD-CE" evidence="1">
    <location>
        <begin position="58"/>
        <end position="233"/>
    </location>
</feature>
<dbReference type="AlphaFoldDB" id="W4PJ73"/>
<evidence type="ECO:0000313" key="2">
    <source>
        <dbReference type="EMBL" id="GAE19194.1"/>
    </source>
</evidence>
<dbReference type="Proteomes" id="UP000018842">
    <property type="component" value="Unassembled WGS sequence"/>
</dbReference>
<dbReference type="EMBL" id="BAIR01000018">
    <property type="protein sequence ID" value="GAE19194.1"/>
    <property type="molecule type" value="Genomic_DNA"/>
</dbReference>
<organism evidence="2 3">
    <name type="scientific">Bacteroides pyogenes DSM 20611 = JCM 6294</name>
    <dbReference type="NCBI Taxonomy" id="1121100"/>
    <lineage>
        <taxon>Bacteria</taxon>
        <taxon>Pseudomonadati</taxon>
        <taxon>Bacteroidota</taxon>
        <taxon>Bacteroidia</taxon>
        <taxon>Bacteroidales</taxon>
        <taxon>Bacteroidaceae</taxon>
        <taxon>Bacteroides</taxon>
    </lineage>
</organism>
<dbReference type="InterPro" id="IPR056471">
    <property type="entry name" value="HD-CE"/>
</dbReference>
<dbReference type="Pfam" id="PF24391">
    <property type="entry name" value="HD-CE"/>
    <property type="match status" value="1"/>
</dbReference>
<dbReference type="eggNOG" id="COG2206">
    <property type="taxonomic scope" value="Bacteria"/>
</dbReference>